<dbReference type="CDD" id="cd06225">
    <property type="entry name" value="HAMP"/>
    <property type="match status" value="1"/>
</dbReference>
<dbReference type="Gene3D" id="1.10.287.950">
    <property type="entry name" value="Methyl-accepting chemotaxis protein"/>
    <property type="match status" value="1"/>
</dbReference>
<feature type="compositionally biased region" description="Basic and acidic residues" evidence="4">
    <location>
        <begin position="433"/>
        <end position="451"/>
    </location>
</feature>
<keyword evidence="5" id="KW-0472">Membrane</keyword>
<evidence type="ECO:0000259" key="6">
    <source>
        <dbReference type="PROSITE" id="PS50111"/>
    </source>
</evidence>
<evidence type="ECO:0000256" key="2">
    <source>
        <dbReference type="ARBA" id="ARBA00029447"/>
    </source>
</evidence>
<feature type="transmembrane region" description="Helical" evidence="5">
    <location>
        <begin position="355"/>
        <end position="377"/>
    </location>
</feature>
<dbReference type="InterPro" id="IPR038188">
    <property type="entry name" value="TorS_sensor_sf"/>
</dbReference>
<accession>A0ABS4SH79</accession>
<sequence>MDTAPQSPTGQSPTGQSPTGQSLTGLSLKAKLIGAFAAMFLAVAAIGGGAGLTQLRIAALFSQVHERDFPLAVGALKLADASGGLEDAARSLAVAADDRARGAAADLFARRSAGLKSGLAKLSVLSADGVVGDRMAGMLKDADGAVGRLDGEVRRRLAASARRSGQMKALGAAHAAFLGRFQPMVRNLTLSIQGVTMDLPSDASGLSMLVLTLVSKDLPVRQALSDIISDVNLAVTLLGKADAAADAAQVAEQEKQFAAAAKRVEFSGDFLANILSDETPRQMAQAVVAFGRGPEGIFALRSAEIASIAAATAAQESLFVLVGKLSEQAGALAAANEENAAVAAGQVDGAISTGLTVIGALVAGALGLGLLSGLFLVNRNIRLFDRLRGAMEELAGGRLDLRIPALGRHDEIGAMARTLEVFRANAQEVERLKHEQEAASRRAEESKRQARQDLANQLESSVNSVIESVLAATARMRHDAQALSANAEQTKRQTVSVAGASTSASDRVSSVASAAEEMAASIEEISRHIAESSQIAGTAVREADATNESISGLTEAAGRIDQVVELINSIASQTNLLALNATIEAARAGEAGKGFAVVANEVKALANQTAKATEDIQSQVDQMQTVTERCVASIRGIAGTIGRMSEITATIAVAVQQQHAATEDIARHAQEAADGTQSVSRTIDDVSQAATETGDIAHTALDTATRLHGEADHLRTEVVRFIQNIRSA</sequence>
<feature type="region of interest" description="Disordered" evidence="4">
    <location>
        <begin position="433"/>
        <end position="454"/>
    </location>
</feature>
<dbReference type="PROSITE" id="PS50885">
    <property type="entry name" value="HAMP"/>
    <property type="match status" value="1"/>
</dbReference>
<proteinExistence type="inferred from homology"/>
<dbReference type="Pfam" id="PF00015">
    <property type="entry name" value="MCPsignal"/>
    <property type="match status" value="1"/>
</dbReference>
<evidence type="ECO:0000256" key="4">
    <source>
        <dbReference type="SAM" id="MobiDB-lite"/>
    </source>
</evidence>
<evidence type="ECO:0000256" key="1">
    <source>
        <dbReference type="ARBA" id="ARBA00023224"/>
    </source>
</evidence>
<feature type="domain" description="HAMP" evidence="7">
    <location>
        <begin position="385"/>
        <end position="431"/>
    </location>
</feature>
<dbReference type="Pfam" id="PF00672">
    <property type="entry name" value="HAMP"/>
    <property type="match status" value="1"/>
</dbReference>
<dbReference type="InterPro" id="IPR004090">
    <property type="entry name" value="Chemotax_Me-accpt_rcpt"/>
</dbReference>
<dbReference type="PROSITE" id="PS50111">
    <property type="entry name" value="CHEMOTAXIS_TRANSDUC_2"/>
    <property type="match status" value="1"/>
</dbReference>
<dbReference type="EMBL" id="JAGINP010000003">
    <property type="protein sequence ID" value="MBP2291529.1"/>
    <property type="molecule type" value="Genomic_DNA"/>
</dbReference>
<organism evidence="8 9">
    <name type="scientific">Azospirillum rugosum</name>
    <dbReference type="NCBI Taxonomy" id="416170"/>
    <lineage>
        <taxon>Bacteria</taxon>
        <taxon>Pseudomonadati</taxon>
        <taxon>Pseudomonadota</taxon>
        <taxon>Alphaproteobacteria</taxon>
        <taxon>Rhodospirillales</taxon>
        <taxon>Azospirillaceae</taxon>
        <taxon>Azospirillum</taxon>
    </lineage>
</organism>
<keyword evidence="1 3" id="KW-0807">Transducer</keyword>
<feature type="region of interest" description="Disordered" evidence="4">
    <location>
        <begin position="1"/>
        <end position="22"/>
    </location>
</feature>
<dbReference type="InterPro" id="IPR003660">
    <property type="entry name" value="HAMP_dom"/>
</dbReference>
<reference evidence="8 9" key="1">
    <citation type="submission" date="2021-03" db="EMBL/GenBank/DDBJ databases">
        <title>Genomic Encyclopedia of Type Strains, Phase III (KMG-III): the genomes of soil and plant-associated and newly described type strains.</title>
        <authorList>
            <person name="Whitman W."/>
        </authorList>
    </citation>
    <scope>NUCLEOTIDE SEQUENCE [LARGE SCALE GENOMIC DNA]</scope>
    <source>
        <strain evidence="8 9">IMMIB AFH-6</strain>
    </source>
</reference>
<keyword evidence="5" id="KW-0812">Transmembrane</keyword>
<feature type="transmembrane region" description="Helical" evidence="5">
    <location>
        <begin position="32"/>
        <end position="52"/>
    </location>
</feature>
<evidence type="ECO:0000256" key="3">
    <source>
        <dbReference type="PROSITE-ProRule" id="PRU00284"/>
    </source>
</evidence>
<protein>
    <submittedName>
        <fullName evidence="8">Methyl-accepting chemotaxis protein</fullName>
    </submittedName>
</protein>
<dbReference type="Gene3D" id="1.10.8.500">
    <property type="entry name" value="HAMP domain in histidine kinase"/>
    <property type="match status" value="1"/>
</dbReference>
<evidence type="ECO:0000313" key="8">
    <source>
        <dbReference type="EMBL" id="MBP2291529.1"/>
    </source>
</evidence>
<dbReference type="Proteomes" id="UP000781958">
    <property type="component" value="Unassembled WGS sequence"/>
</dbReference>
<keyword evidence="5" id="KW-1133">Transmembrane helix</keyword>
<name>A0ABS4SH79_9PROT</name>
<evidence type="ECO:0000313" key="9">
    <source>
        <dbReference type="Proteomes" id="UP000781958"/>
    </source>
</evidence>
<dbReference type="PANTHER" id="PTHR32089">
    <property type="entry name" value="METHYL-ACCEPTING CHEMOTAXIS PROTEIN MCPB"/>
    <property type="match status" value="1"/>
</dbReference>
<dbReference type="RefSeq" id="WP_209765023.1">
    <property type="nucleotide sequence ID" value="NZ_JAGINP010000003.1"/>
</dbReference>
<feature type="domain" description="Methyl-accepting transducer" evidence="6">
    <location>
        <begin position="465"/>
        <end position="694"/>
    </location>
</feature>
<evidence type="ECO:0000259" key="7">
    <source>
        <dbReference type="PROSITE" id="PS50885"/>
    </source>
</evidence>
<dbReference type="PRINTS" id="PR00260">
    <property type="entry name" value="CHEMTRNSDUCR"/>
</dbReference>
<dbReference type="SMART" id="SM00304">
    <property type="entry name" value="HAMP"/>
    <property type="match status" value="1"/>
</dbReference>
<dbReference type="SMART" id="SM00283">
    <property type="entry name" value="MA"/>
    <property type="match status" value="1"/>
</dbReference>
<evidence type="ECO:0000256" key="5">
    <source>
        <dbReference type="SAM" id="Phobius"/>
    </source>
</evidence>
<gene>
    <name evidence="8" type="ORF">J2851_001278</name>
</gene>
<comment type="similarity">
    <text evidence="2">Belongs to the methyl-accepting chemotaxis (MCP) protein family.</text>
</comment>
<dbReference type="SUPFAM" id="SSF58104">
    <property type="entry name" value="Methyl-accepting chemotaxis protein (MCP) signaling domain"/>
    <property type="match status" value="1"/>
</dbReference>
<keyword evidence="9" id="KW-1185">Reference proteome</keyword>
<comment type="caution">
    <text evidence="8">The sequence shown here is derived from an EMBL/GenBank/DDBJ whole genome shotgun (WGS) entry which is preliminary data.</text>
</comment>
<dbReference type="InterPro" id="IPR004089">
    <property type="entry name" value="MCPsignal_dom"/>
</dbReference>
<dbReference type="Gene3D" id="1.20.58.920">
    <property type="match status" value="1"/>
</dbReference>
<dbReference type="PANTHER" id="PTHR32089:SF112">
    <property type="entry name" value="LYSOZYME-LIKE PROTEIN-RELATED"/>
    <property type="match status" value="1"/>
</dbReference>